<dbReference type="PANTHER" id="PTHR41317">
    <property type="entry name" value="PD-(D_E)XK NUCLEASE FAMILY TRANSPOSASE"/>
    <property type="match status" value="1"/>
</dbReference>
<reference evidence="1" key="1">
    <citation type="submission" date="2022-12" db="EMBL/GenBank/DDBJ databases">
        <authorList>
            <person name="Wang J."/>
        </authorList>
    </citation>
    <scope>NUCLEOTIDE SEQUENCE</scope>
    <source>
        <strain evidence="1">HY-45-18</strain>
    </source>
</reference>
<protein>
    <submittedName>
        <fullName evidence="1">Rpn family recombination-promoting nuclease/putative transposase</fullName>
    </submittedName>
</protein>
<gene>
    <name evidence="1" type="ORF">OW763_14150</name>
</gene>
<evidence type="ECO:0000313" key="2">
    <source>
        <dbReference type="Proteomes" id="UP001078443"/>
    </source>
</evidence>
<dbReference type="PANTHER" id="PTHR41317:SF1">
    <property type="entry name" value="PD-(D_E)XK NUCLEASE FAMILY TRANSPOSASE"/>
    <property type="match status" value="1"/>
</dbReference>
<dbReference type="NCBIfam" id="TIGR01784">
    <property type="entry name" value="T_den_put_tspse"/>
    <property type="match status" value="1"/>
</dbReference>
<name>A0ABT4D2W1_9CLOT</name>
<evidence type="ECO:0000313" key="1">
    <source>
        <dbReference type="EMBL" id="MCY6485472.1"/>
    </source>
</evidence>
<dbReference type="Pfam" id="PF12784">
    <property type="entry name" value="PDDEXK_2"/>
    <property type="match status" value="1"/>
</dbReference>
<accession>A0ABT4D2W1</accession>
<keyword evidence="2" id="KW-1185">Reference proteome</keyword>
<organism evidence="1 2">
    <name type="scientific">Clostridium aestuarii</name>
    <dbReference type="NCBI Taxonomy" id="338193"/>
    <lineage>
        <taxon>Bacteria</taxon>
        <taxon>Bacillati</taxon>
        <taxon>Bacillota</taxon>
        <taxon>Clostridia</taxon>
        <taxon>Eubacteriales</taxon>
        <taxon>Clostridiaceae</taxon>
        <taxon>Clostridium</taxon>
    </lineage>
</organism>
<dbReference type="InterPro" id="IPR010106">
    <property type="entry name" value="RpnA"/>
</dbReference>
<dbReference type="Proteomes" id="UP001078443">
    <property type="component" value="Unassembled WGS sequence"/>
</dbReference>
<proteinExistence type="predicted"/>
<dbReference type="EMBL" id="JAPQER010000007">
    <property type="protein sequence ID" value="MCY6485472.1"/>
    <property type="molecule type" value="Genomic_DNA"/>
</dbReference>
<dbReference type="RefSeq" id="WP_268041828.1">
    <property type="nucleotide sequence ID" value="NZ_JAPQER010000007.1"/>
</dbReference>
<sequence length="284" mass="33545">MPKGISLPDKKLFGENEVKDNLIAFLNAVLDKKDKTRLVTLEIIDNKELTRDLINDKTAILDVRAKTEDGTQINIEVQLTNQHNMDKRTLFYWGRVFNENIAKGEDYRNLQKVITINILDFNYLKLNKFHSKFHLWEDEAKEYMLTDLVEIHFIELPKFNNLEEKNLKDDRLQRWLTFFNKDISEEKLKELMEMDTDIKRTEERLEYLSSDAKTIEIYKAREKSLHERANMINGAKEDGRKEGIIEKENEFIKNCLNQGLSLDMICKITGKTITEIEKIKKLLN</sequence>
<comment type="caution">
    <text evidence="1">The sequence shown here is derived from an EMBL/GenBank/DDBJ whole genome shotgun (WGS) entry which is preliminary data.</text>
</comment>